<dbReference type="SUPFAM" id="SSF49899">
    <property type="entry name" value="Concanavalin A-like lectins/glucanases"/>
    <property type="match status" value="1"/>
</dbReference>
<keyword evidence="3" id="KW-0862">Zinc</keyword>
<dbReference type="PROSITE" id="PS50188">
    <property type="entry name" value="B302_SPRY"/>
    <property type="match status" value="1"/>
</dbReference>
<dbReference type="SMART" id="SM00589">
    <property type="entry name" value="PRY"/>
    <property type="match status" value="1"/>
</dbReference>
<dbReference type="InterPro" id="IPR043136">
    <property type="entry name" value="B30.2/SPRY_sf"/>
</dbReference>
<dbReference type="PANTHER" id="PTHR25465">
    <property type="entry name" value="B-BOX DOMAIN CONTAINING"/>
    <property type="match status" value="1"/>
</dbReference>
<dbReference type="SMART" id="SM00449">
    <property type="entry name" value="SPRY"/>
    <property type="match status" value="1"/>
</dbReference>
<dbReference type="Pfam" id="PF13765">
    <property type="entry name" value="PRY"/>
    <property type="match status" value="1"/>
</dbReference>
<keyword evidence="2" id="KW-0863">Zinc-finger</keyword>
<sequence>MPQKRSSSIRESIILKYQEIRDALDEDLRTTLCHLEMEERAAVSALDGFMEKNCSLIQEIEQELDRLALAMDQIQLQPETTTFFSHLDPEDIEDKLLETLTLTDPNRVKLDQAKSEQIQNLTHNLLQLIQCQTPLIKKLLRSYSTEIHLNPDSAHPRLHVSPGGVSCSEAWQDVPDHPTRFDSTLYVLSTQAFSSGRHYFELDVSEKPYWELGVTYPTIPRKGPTELCWLGRGHDSWCLEYFDGEYTAWHGGIPHQLPVLRRYCRIGVLCSFPAGQVVFVEAEKMTPLFSFCVGTFTQSLHLALCPGHDCKGTNTKPILICNASSPTSDL</sequence>
<dbReference type="GO" id="GO:0008270">
    <property type="term" value="F:zinc ion binding"/>
    <property type="evidence" value="ECO:0007669"/>
    <property type="project" value="UniProtKB-KW"/>
</dbReference>
<evidence type="ECO:0000256" key="1">
    <source>
        <dbReference type="ARBA" id="ARBA00022723"/>
    </source>
</evidence>
<gene>
    <name evidence="5" type="ORF">KC01_LOCUS9479</name>
</gene>
<evidence type="ECO:0000259" key="4">
    <source>
        <dbReference type="PROSITE" id="PS50188"/>
    </source>
</evidence>
<dbReference type="InterPro" id="IPR013320">
    <property type="entry name" value="ConA-like_dom_sf"/>
</dbReference>
<protein>
    <recommendedName>
        <fullName evidence="4">B30.2/SPRY domain-containing protein</fullName>
    </recommendedName>
</protein>
<dbReference type="GO" id="GO:0005737">
    <property type="term" value="C:cytoplasm"/>
    <property type="evidence" value="ECO:0007669"/>
    <property type="project" value="UniProtKB-ARBA"/>
</dbReference>
<organism evidence="5 6">
    <name type="scientific">Knipowitschia caucasica</name>
    <name type="common">Caucasian dwarf goby</name>
    <name type="synonym">Pomatoschistus caucasicus</name>
    <dbReference type="NCBI Taxonomy" id="637954"/>
    <lineage>
        <taxon>Eukaryota</taxon>
        <taxon>Metazoa</taxon>
        <taxon>Chordata</taxon>
        <taxon>Craniata</taxon>
        <taxon>Vertebrata</taxon>
        <taxon>Euteleostomi</taxon>
        <taxon>Actinopterygii</taxon>
        <taxon>Neopterygii</taxon>
        <taxon>Teleostei</taxon>
        <taxon>Neoteleostei</taxon>
        <taxon>Acanthomorphata</taxon>
        <taxon>Gobiaria</taxon>
        <taxon>Gobiiformes</taxon>
        <taxon>Gobioidei</taxon>
        <taxon>Gobiidae</taxon>
        <taxon>Gobiinae</taxon>
        <taxon>Knipowitschia</taxon>
    </lineage>
</organism>
<dbReference type="EMBL" id="OZ035835">
    <property type="protein sequence ID" value="CAL1578320.1"/>
    <property type="molecule type" value="Genomic_DNA"/>
</dbReference>
<dbReference type="InterPro" id="IPR003879">
    <property type="entry name" value="Butyrophylin_SPRY"/>
</dbReference>
<dbReference type="InterPro" id="IPR006574">
    <property type="entry name" value="PRY"/>
</dbReference>
<dbReference type="Pfam" id="PF00622">
    <property type="entry name" value="SPRY"/>
    <property type="match status" value="1"/>
</dbReference>
<dbReference type="Proteomes" id="UP001497482">
    <property type="component" value="Chromosome 13"/>
</dbReference>
<dbReference type="AlphaFoldDB" id="A0AAV2JNZ3"/>
<keyword evidence="6" id="KW-1185">Reference proteome</keyword>
<keyword evidence="1" id="KW-0479">Metal-binding</keyword>
<feature type="domain" description="B30.2/SPRY" evidence="4">
    <location>
        <begin position="127"/>
        <end position="327"/>
    </location>
</feature>
<name>A0AAV2JNZ3_KNICA</name>
<dbReference type="Gene3D" id="2.60.120.920">
    <property type="match status" value="1"/>
</dbReference>
<dbReference type="PRINTS" id="PR01407">
    <property type="entry name" value="BUTYPHLNCDUF"/>
</dbReference>
<evidence type="ECO:0000256" key="3">
    <source>
        <dbReference type="ARBA" id="ARBA00022833"/>
    </source>
</evidence>
<evidence type="ECO:0000313" key="5">
    <source>
        <dbReference type="EMBL" id="CAL1578320.1"/>
    </source>
</evidence>
<dbReference type="InterPro" id="IPR003877">
    <property type="entry name" value="SPRY_dom"/>
</dbReference>
<reference evidence="5 6" key="1">
    <citation type="submission" date="2024-04" db="EMBL/GenBank/DDBJ databases">
        <authorList>
            <person name="Waldvogel A.-M."/>
            <person name="Schoenle A."/>
        </authorList>
    </citation>
    <scope>NUCLEOTIDE SEQUENCE [LARGE SCALE GENOMIC DNA]</scope>
</reference>
<dbReference type="InterPro" id="IPR051051">
    <property type="entry name" value="E3_ubiq-ligase_TRIM/RNF"/>
</dbReference>
<dbReference type="PANTHER" id="PTHR25465:SF77">
    <property type="entry name" value="E3 UBIQUITIN_ISG15 LIGASE TRIM25"/>
    <property type="match status" value="1"/>
</dbReference>
<evidence type="ECO:0000313" key="6">
    <source>
        <dbReference type="Proteomes" id="UP001497482"/>
    </source>
</evidence>
<dbReference type="InterPro" id="IPR001870">
    <property type="entry name" value="B30.2/SPRY"/>
</dbReference>
<evidence type="ECO:0000256" key="2">
    <source>
        <dbReference type="ARBA" id="ARBA00022771"/>
    </source>
</evidence>
<accession>A0AAV2JNZ3</accession>
<proteinExistence type="predicted"/>